<sequence length="112" mass="13169">MANLTPDSQLSSYERLNCLLIENQEDHEDNHSNQVSPNLTTETMEQPFSGQIFGKLIFEALPSQTSTQQRKRCTSEEARLYWQKLEHKHILKKQQRERNRVSAEAQRLKQVE</sequence>
<evidence type="ECO:0000313" key="3">
    <source>
        <dbReference type="Proteomes" id="UP000765509"/>
    </source>
</evidence>
<organism evidence="2 3">
    <name type="scientific">Austropuccinia psidii MF-1</name>
    <dbReference type="NCBI Taxonomy" id="1389203"/>
    <lineage>
        <taxon>Eukaryota</taxon>
        <taxon>Fungi</taxon>
        <taxon>Dikarya</taxon>
        <taxon>Basidiomycota</taxon>
        <taxon>Pucciniomycotina</taxon>
        <taxon>Pucciniomycetes</taxon>
        <taxon>Pucciniales</taxon>
        <taxon>Sphaerophragmiaceae</taxon>
        <taxon>Austropuccinia</taxon>
    </lineage>
</organism>
<proteinExistence type="predicted"/>
<evidence type="ECO:0000313" key="2">
    <source>
        <dbReference type="EMBL" id="MBW0500411.1"/>
    </source>
</evidence>
<dbReference type="AlphaFoldDB" id="A0A9Q3HD40"/>
<comment type="caution">
    <text evidence="2">The sequence shown here is derived from an EMBL/GenBank/DDBJ whole genome shotgun (WGS) entry which is preliminary data.</text>
</comment>
<evidence type="ECO:0000256" key="1">
    <source>
        <dbReference type="SAM" id="MobiDB-lite"/>
    </source>
</evidence>
<name>A0A9Q3HD40_9BASI</name>
<protein>
    <submittedName>
        <fullName evidence="2">Uncharacterized protein</fullName>
    </submittedName>
</protein>
<gene>
    <name evidence="2" type="ORF">O181_040126</name>
</gene>
<dbReference type="EMBL" id="AVOT02015801">
    <property type="protein sequence ID" value="MBW0500411.1"/>
    <property type="molecule type" value="Genomic_DNA"/>
</dbReference>
<reference evidence="2" key="1">
    <citation type="submission" date="2021-03" db="EMBL/GenBank/DDBJ databases">
        <title>Draft genome sequence of rust myrtle Austropuccinia psidii MF-1, a brazilian biotype.</title>
        <authorList>
            <person name="Quecine M.C."/>
            <person name="Pachon D.M.R."/>
            <person name="Bonatelli M.L."/>
            <person name="Correr F.H."/>
            <person name="Franceschini L.M."/>
            <person name="Leite T.F."/>
            <person name="Margarido G.R.A."/>
            <person name="Almeida C.A."/>
            <person name="Ferrarezi J.A."/>
            <person name="Labate C.A."/>
        </authorList>
    </citation>
    <scope>NUCLEOTIDE SEQUENCE</scope>
    <source>
        <strain evidence="2">MF-1</strain>
    </source>
</reference>
<accession>A0A9Q3HD40</accession>
<feature type="region of interest" description="Disordered" evidence="1">
    <location>
        <begin position="92"/>
        <end position="112"/>
    </location>
</feature>
<dbReference type="Proteomes" id="UP000765509">
    <property type="component" value="Unassembled WGS sequence"/>
</dbReference>
<keyword evidence="3" id="KW-1185">Reference proteome</keyword>
<feature type="compositionally biased region" description="Basic and acidic residues" evidence="1">
    <location>
        <begin position="94"/>
        <end position="112"/>
    </location>
</feature>